<dbReference type="Proteomes" id="UP000515679">
    <property type="component" value="Chromosome"/>
</dbReference>
<dbReference type="AlphaFoldDB" id="A0A7G5C5N6"/>
<gene>
    <name evidence="2" type="ORF">FPL14_27625</name>
</gene>
<accession>A0A7G5C5N6</accession>
<dbReference type="Pfam" id="PF21758">
    <property type="entry name" value="PAC_bac"/>
    <property type="match status" value="1"/>
</dbReference>
<protein>
    <recommendedName>
        <fullName evidence="1">Prenylated flavin chaperone LpdD-like domain-containing protein</fullName>
    </recommendedName>
</protein>
<sequence length="120" mass="12992">MSSQKIDSKWSEAIRIRSIRMGVDVAFIVTGGKAHIGAAATAYWSEDGNVRVNALSLPGHREEELAAELATMASRSLRRTVAVVAGLHFEQPTKQDIEAIVAEARNKMKQVLNGESGTTE</sequence>
<proteinExistence type="predicted"/>
<evidence type="ECO:0000259" key="1">
    <source>
        <dbReference type="Pfam" id="PF21758"/>
    </source>
</evidence>
<dbReference type="RefSeq" id="WP_182300763.1">
    <property type="nucleotide sequence ID" value="NZ_CP041969.1"/>
</dbReference>
<evidence type="ECO:0000313" key="3">
    <source>
        <dbReference type="Proteomes" id="UP000515679"/>
    </source>
</evidence>
<dbReference type="KEGG" id="cchl:FPL14_27625"/>
<dbReference type="EMBL" id="CP041969">
    <property type="protein sequence ID" value="QMV44520.1"/>
    <property type="molecule type" value="Genomic_DNA"/>
</dbReference>
<organism evidence="2 3">
    <name type="scientific">Cohnella cholangitidis</name>
    <dbReference type="NCBI Taxonomy" id="2598458"/>
    <lineage>
        <taxon>Bacteria</taxon>
        <taxon>Bacillati</taxon>
        <taxon>Bacillota</taxon>
        <taxon>Bacilli</taxon>
        <taxon>Bacillales</taxon>
        <taxon>Paenibacillaceae</taxon>
        <taxon>Cohnella</taxon>
    </lineage>
</organism>
<name>A0A7G5C5N6_9BACL</name>
<dbReference type="InterPro" id="IPR048844">
    <property type="entry name" value="LpdD_chaperone-like"/>
</dbReference>
<feature type="domain" description="Prenylated flavin chaperone LpdD-like" evidence="1">
    <location>
        <begin position="12"/>
        <end position="113"/>
    </location>
</feature>
<evidence type="ECO:0000313" key="2">
    <source>
        <dbReference type="EMBL" id="QMV44520.1"/>
    </source>
</evidence>
<reference evidence="2 3" key="1">
    <citation type="submission" date="2019-07" db="EMBL/GenBank/DDBJ databases">
        <authorList>
            <person name="Kim J.K."/>
            <person name="Cheong H.-M."/>
            <person name="Choi Y."/>
            <person name="Hwang K.J."/>
            <person name="Lee S."/>
            <person name="Choi C."/>
        </authorList>
    </citation>
    <scope>NUCLEOTIDE SEQUENCE [LARGE SCALE GENOMIC DNA]</scope>
    <source>
        <strain evidence="2 3">KS 22</strain>
    </source>
</reference>
<keyword evidence="3" id="KW-1185">Reference proteome</keyword>